<sequence length="322" mass="35904">MDVSDILAAHAAKQITTRVEKEIPLLIDAGFLTVTDLNVVDKESYDADREDYLLSTARDGIQALISTLFSLPSTHTQDGPLTSLPPPNTPLPRAKPLPKPKPPTKWEQFASAKGIQKKRKERKVWDEEKQEWVDRWGRNGKNKQGEEQWIQEVPHGADVDHDPVKNLRNARKARVAKNERQRLQNESRAQSSSSQLPEREKRKQEIDRTLATTRVSTASMGRFDKQLEGEKKLKGVKRKFEPTETSVESEKKTNLAILSKLDGDAKRARRDVPGDDAINVRKAIRTVSKGRGSAALARPVGGRGGKTSSRGSKSGGRGRGKR</sequence>
<dbReference type="AlphaFoldDB" id="A0A067QBY3"/>
<dbReference type="InParanoid" id="A0A067QBY3"/>
<feature type="compositionally biased region" description="Basic and acidic residues" evidence="6">
    <location>
        <begin position="155"/>
        <end position="165"/>
    </location>
</feature>
<dbReference type="EMBL" id="KL197709">
    <property type="protein sequence ID" value="KDQ64439.1"/>
    <property type="molecule type" value="Genomic_DNA"/>
</dbReference>
<dbReference type="GO" id="GO:0005634">
    <property type="term" value="C:nucleus"/>
    <property type="evidence" value="ECO:0007669"/>
    <property type="project" value="UniProtKB-SubCell"/>
</dbReference>
<dbReference type="STRING" id="933084.A0A067QBY3"/>
<proteinExistence type="inferred from homology"/>
<reference evidence="8" key="1">
    <citation type="journal article" date="2014" name="Proc. Natl. Acad. Sci. U.S.A.">
        <title>Extensive sampling of basidiomycete genomes demonstrates inadequacy of the white-rot/brown-rot paradigm for wood decay fungi.</title>
        <authorList>
            <person name="Riley R."/>
            <person name="Salamov A.A."/>
            <person name="Brown D.W."/>
            <person name="Nagy L.G."/>
            <person name="Floudas D."/>
            <person name="Held B.W."/>
            <person name="Levasseur A."/>
            <person name="Lombard V."/>
            <person name="Morin E."/>
            <person name="Otillar R."/>
            <person name="Lindquist E.A."/>
            <person name="Sun H."/>
            <person name="LaButti K.M."/>
            <person name="Schmutz J."/>
            <person name="Jabbour D."/>
            <person name="Luo H."/>
            <person name="Baker S.E."/>
            <person name="Pisabarro A.G."/>
            <person name="Walton J.D."/>
            <person name="Blanchette R.A."/>
            <person name="Henrissat B."/>
            <person name="Martin F."/>
            <person name="Cullen D."/>
            <person name="Hibbett D.S."/>
            <person name="Grigoriev I.V."/>
        </authorList>
    </citation>
    <scope>NUCLEOTIDE SEQUENCE [LARGE SCALE GENOMIC DNA]</scope>
    <source>
        <strain evidence="8">MUCL 33604</strain>
    </source>
</reference>
<comment type="similarity">
    <text evidence="2 5">Belongs to the RRS1 family.</text>
</comment>
<evidence type="ECO:0000313" key="7">
    <source>
        <dbReference type="EMBL" id="KDQ64439.1"/>
    </source>
</evidence>
<feature type="compositionally biased region" description="Basic and acidic residues" evidence="6">
    <location>
        <begin position="197"/>
        <end position="208"/>
    </location>
</feature>
<evidence type="ECO:0000313" key="8">
    <source>
        <dbReference type="Proteomes" id="UP000027265"/>
    </source>
</evidence>
<evidence type="ECO:0000256" key="2">
    <source>
        <dbReference type="ARBA" id="ARBA00010077"/>
    </source>
</evidence>
<feature type="compositionally biased region" description="Pro residues" evidence="6">
    <location>
        <begin position="83"/>
        <end position="103"/>
    </location>
</feature>
<organism evidence="7 8">
    <name type="scientific">Jaapia argillacea MUCL 33604</name>
    <dbReference type="NCBI Taxonomy" id="933084"/>
    <lineage>
        <taxon>Eukaryota</taxon>
        <taxon>Fungi</taxon>
        <taxon>Dikarya</taxon>
        <taxon>Basidiomycota</taxon>
        <taxon>Agaricomycotina</taxon>
        <taxon>Agaricomycetes</taxon>
        <taxon>Agaricomycetidae</taxon>
        <taxon>Jaapiales</taxon>
        <taxon>Jaapiaceae</taxon>
        <taxon>Jaapia</taxon>
    </lineage>
</organism>
<evidence type="ECO:0000256" key="3">
    <source>
        <dbReference type="ARBA" id="ARBA00022517"/>
    </source>
</evidence>
<accession>A0A067QBY3</accession>
<keyword evidence="3 5" id="KW-0690">Ribosome biogenesis</keyword>
<evidence type="ECO:0000256" key="5">
    <source>
        <dbReference type="RuleBase" id="RU364132"/>
    </source>
</evidence>
<dbReference type="Pfam" id="PF04939">
    <property type="entry name" value="RRS1"/>
    <property type="match status" value="1"/>
</dbReference>
<feature type="compositionally biased region" description="Basic and acidic residues" evidence="6">
    <location>
        <begin position="176"/>
        <end position="185"/>
    </location>
</feature>
<evidence type="ECO:0000256" key="4">
    <source>
        <dbReference type="ARBA" id="ARBA00023242"/>
    </source>
</evidence>
<protein>
    <recommendedName>
        <fullName evidence="5">Ribosome biogenesis regulatory protein</fullName>
    </recommendedName>
</protein>
<evidence type="ECO:0000256" key="1">
    <source>
        <dbReference type="ARBA" id="ARBA00004123"/>
    </source>
</evidence>
<keyword evidence="8" id="KW-1185">Reference proteome</keyword>
<dbReference type="HOGENOM" id="CLU_065163_1_0_1"/>
<gene>
    <name evidence="7" type="ORF">JAAARDRAFT_166673</name>
</gene>
<feature type="region of interest" description="Disordered" evidence="6">
    <location>
        <begin position="283"/>
        <end position="322"/>
    </location>
</feature>
<comment type="subcellular location">
    <subcellularLocation>
        <location evidence="1 5">Nucleus</location>
    </subcellularLocation>
</comment>
<name>A0A067QBY3_9AGAM</name>
<keyword evidence="4 5" id="KW-0539">Nucleus</keyword>
<evidence type="ECO:0000256" key="6">
    <source>
        <dbReference type="SAM" id="MobiDB-lite"/>
    </source>
</evidence>
<dbReference type="GO" id="GO:0042254">
    <property type="term" value="P:ribosome biogenesis"/>
    <property type="evidence" value="ECO:0007669"/>
    <property type="project" value="UniProtKB-KW"/>
</dbReference>
<feature type="compositionally biased region" description="Basic and acidic residues" evidence="6">
    <location>
        <begin position="123"/>
        <end position="137"/>
    </location>
</feature>
<dbReference type="InterPro" id="IPR007023">
    <property type="entry name" value="Ribosom_reg"/>
</dbReference>
<dbReference type="OrthoDB" id="28455at2759"/>
<comment type="function">
    <text evidence="5">Involved in ribosomal large subunit assembly.</text>
</comment>
<dbReference type="Proteomes" id="UP000027265">
    <property type="component" value="Unassembled WGS sequence"/>
</dbReference>
<feature type="region of interest" description="Disordered" evidence="6">
    <location>
        <begin position="76"/>
        <end position="229"/>
    </location>
</feature>
<feature type="compositionally biased region" description="Polar residues" evidence="6">
    <location>
        <begin position="186"/>
        <end position="196"/>
    </location>
</feature>
<feature type="compositionally biased region" description="Polar residues" evidence="6">
    <location>
        <begin position="210"/>
        <end position="219"/>
    </location>
</feature>